<dbReference type="AlphaFoldDB" id="A0A4U0TMX0"/>
<name>A0A4U0TMX0_9PEZI</name>
<proteinExistence type="predicted"/>
<gene>
    <name evidence="2" type="ORF">B0A50_07156</name>
</gene>
<dbReference type="PANTHER" id="PTHR35569:SF1">
    <property type="entry name" value="CYANAMIDE HYDRATASE DDI2-RELATED"/>
    <property type="match status" value="1"/>
</dbReference>
<evidence type="ECO:0000313" key="2">
    <source>
        <dbReference type="EMBL" id="TKA23126.1"/>
    </source>
</evidence>
<dbReference type="Gene3D" id="1.10.3210.10">
    <property type="entry name" value="Hypothetical protein af1432"/>
    <property type="match status" value="1"/>
</dbReference>
<evidence type="ECO:0000313" key="3">
    <source>
        <dbReference type="Proteomes" id="UP000308549"/>
    </source>
</evidence>
<dbReference type="Proteomes" id="UP000308549">
    <property type="component" value="Unassembled WGS sequence"/>
</dbReference>
<dbReference type="OrthoDB" id="2378324at2759"/>
<sequence>MVKEHIPDVVPSDEVSTSAYDNASRELLKPILNHSLRVFLFAKALAAREHSDWASPRRLPLLFAACIYHDMGTSCGAHSPSRFEVEGADAAERDLRSLSVSETDAHEVWVAIALHTSPHIAERISSLARLVRLAVLMDFKRKDALTLTTEEEVAEFEGLFPRLEAEQVLGDAVVQQALKRPEKAPAASWAGVLLKSKLENPDWEGVNKAF</sequence>
<dbReference type="PANTHER" id="PTHR35569">
    <property type="entry name" value="CYANAMIDE HYDRATASE DDI2-RELATED"/>
    <property type="match status" value="1"/>
</dbReference>
<dbReference type="SUPFAM" id="SSF109604">
    <property type="entry name" value="HD-domain/PDEase-like"/>
    <property type="match status" value="1"/>
</dbReference>
<accession>A0A4U0TMX0</accession>
<keyword evidence="3" id="KW-1185">Reference proteome</keyword>
<evidence type="ECO:0000259" key="1">
    <source>
        <dbReference type="Pfam" id="PF01966"/>
    </source>
</evidence>
<organism evidence="2 3">
    <name type="scientific">Salinomyces thailandicus</name>
    <dbReference type="NCBI Taxonomy" id="706561"/>
    <lineage>
        <taxon>Eukaryota</taxon>
        <taxon>Fungi</taxon>
        <taxon>Dikarya</taxon>
        <taxon>Ascomycota</taxon>
        <taxon>Pezizomycotina</taxon>
        <taxon>Dothideomycetes</taxon>
        <taxon>Dothideomycetidae</taxon>
        <taxon>Mycosphaerellales</taxon>
        <taxon>Teratosphaeriaceae</taxon>
        <taxon>Salinomyces</taxon>
    </lineage>
</organism>
<dbReference type="InterPro" id="IPR003607">
    <property type="entry name" value="HD/PDEase_dom"/>
</dbReference>
<feature type="domain" description="HD" evidence="1">
    <location>
        <begin position="32"/>
        <end position="134"/>
    </location>
</feature>
<protein>
    <recommendedName>
        <fullName evidence="1">HD domain-containing protein</fullName>
    </recommendedName>
</protein>
<dbReference type="CDD" id="cd00077">
    <property type="entry name" value="HDc"/>
    <property type="match status" value="1"/>
</dbReference>
<reference evidence="2 3" key="1">
    <citation type="submission" date="2017-03" db="EMBL/GenBank/DDBJ databases">
        <title>Genomes of endolithic fungi from Antarctica.</title>
        <authorList>
            <person name="Coleine C."/>
            <person name="Masonjones S."/>
            <person name="Stajich J.E."/>
        </authorList>
    </citation>
    <scope>NUCLEOTIDE SEQUENCE [LARGE SCALE GENOMIC DNA]</scope>
    <source>
        <strain evidence="2 3">CCFEE 6315</strain>
    </source>
</reference>
<comment type="caution">
    <text evidence="2">The sequence shown here is derived from an EMBL/GenBank/DDBJ whole genome shotgun (WGS) entry which is preliminary data.</text>
</comment>
<dbReference type="InterPro" id="IPR006674">
    <property type="entry name" value="HD_domain"/>
</dbReference>
<dbReference type="Pfam" id="PF01966">
    <property type="entry name" value="HD"/>
    <property type="match status" value="1"/>
</dbReference>
<dbReference type="EMBL" id="NAJL01000060">
    <property type="protein sequence ID" value="TKA23126.1"/>
    <property type="molecule type" value="Genomic_DNA"/>
</dbReference>